<reference evidence="3" key="1">
    <citation type="journal article" date="2014" name="Int. J. Syst. Evol. Microbiol.">
        <title>Complete genome of a new Firmicutes species belonging to the dominant human colonic microbiota ('Ruminococcus bicirculans') reveals two chromosomes and a selective capacity to utilize plant glucans.</title>
        <authorList>
            <consortium name="NISC Comparative Sequencing Program"/>
            <person name="Wegmann U."/>
            <person name="Louis P."/>
            <person name="Goesmann A."/>
            <person name="Henrissat B."/>
            <person name="Duncan S.H."/>
            <person name="Flint H.J."/>
        </authorList>
    </citation>
    <scope>NUCLEOTIDE SEQUENCE</scope>
    <source>
        <strain evidence="3">CGMCC 1.15931</strain>
    </source>
</reference>
<accession>A0A6I3STI0</accession>
<proteinExistence type="predicted"/>
<protein>
    <submittedName>
        <fullName evidence="4">PEP-CTERM sorting domain-containing protein</fullName>
    </submittedName>
</protein>
<keyword evidence="6" id="KW-1185">Reference proteome</keyword>
<feature type="signal peptide" evidence="1">
    <location>
        <begin position="1"/>
        <end position="19"/>
    </location>
</feature>
<evidence type="ECO:0000313" key="5">
    <source>
        <dbReference type="Proteomes" id="UP000430634"/>
    </source>
</evidence>
<dbReference type="AlphaFoldDB" id="A0A6I3STI0"/>
<feature type="chain" id="PRO_5026172757" evidence="1">
    <location>
        <begin position="20"/>
        <end position="182"/>
    </location>
</feature>
<reference evidence="4 5" key="3">
    <citation type="submission" date="2019-11" db="EMBL/GenBank/DDBJ databases">
        <title>Type strains purchased from KCTC, JCM and DSMZ.</title>
        <authorList>
            <person name="Lu H."/>
        </authorList>
    </citation>
    <scope>NUCLEOTIDE SEQUENCE [LARGE SCALE GENOMIC DNA]</scope>
    <source>
        <strain evidence="4 5">KCTC 52429</strain>
    </source>
</reference>
<evidence type="ECO:0000259" key="2">
    <source>
        <dbReference type="Pfam" id="PF07589"/>
    </source>
</evidence>
<dbReference type="InterPro" id="IPR013424">
    <property type="entry name" value="Ice-binding_C"/>
</dbReference>
<comment type="caution">
    <text evidence="4">The sequence shown here is derived from an EMBL/GenBank/DDBJ whole genome shotgun (WGS) entry which is preliminary data.</text>
</comment>
<sequence length="182" mass="20157">MLKQLIVVGALGACTLAHAEVKDLQVVFKGFINERTNTFDPNGRLQAFFSVDDLNNDGSYSLDEVVYFQAGSIYGTGCGDDYPVFTCLSSFSYTPGSAPIFQAEYAVHDEMFYRSESWNTGVSYSNSFSSMWGNSYYYGYRWTAETQTYVLSATAAVPEPEQYAMLGLGLAGLLAFSRRKRG</sequence>
<organism evidence="4 5">
    <name type="scientific">Pseudoduganella buxea</name>
    <dbReference type="NCBI Taxonomy" id="1949069"/>
    <lineage>
        <taxon>Bacteria</taxon>
        <taxon>Pseudomonadati</taxon>
        <taxon>Pseudomonadota</taxon>
        <taxon>Betaproteobacteria</taxon>
        <taxon>Burkholderiales</taxon>
        <taxon>Oxalobacteraceae</taxon>
        <taxon>Telluria group</taxon>
        <taxon>Pseudoduganella</taxon>
    </lineage>
</organism>
<evidence type="ECO:0000313" key="3">
    <source>
        <dbReference type="EMBL" id="GGB97259.1"/>
    </source>
</evidence>
<evidence type="ECO:0000256" key="1">
    <source>
        <dbReference type="SAM" id="SignalP"/>
    </source>
</evidence>
<dbReference type="EMBL" id="WNKZ01000007">
    <property type="protein sequence ID" value="MTV51925.1"/>
    <property type="molecule type" value="Genomic_DNA"/>
</dbReference>
<gene>
    <name evidence="3" type="ORF">GCM10011572_18960</name>
    <name evidence="4" type="ORF">GM672_04165</name>
</gene>
<reference evidence="3" key="4">
    <citation type="submission" date="2024-05" db="EMBL/GenBank/DDBJ databases">
        <authorList>
            <person name="Sun Q."/>
            <person name="Zhou Y."/>
        </authorList>
    </citation>
    <scope>NUCLEOTIDE SEQUENCE</scope>
    <source>
        <strain evidence="3">CGMCC 1.15931</strain>
    </source>
</reference>
<dbReference type="Proteomes" id="UP000430634">
    <property type="component" value="Unassembled WGS sequence"/>
</dbReference>
<dbReference type="EMBL" id="BMKG01000007">
    <property type="protein sequence ID" value="GGB97259.1"/>
    <property type="molecule type" value="Genomic_DNA"/>
</dbReference>
<feature type="domain" description="Ice-binding protein C-terminal" evidence="2">
    <location>
        <begin position="156"/>
        <end position="179"/>
    </location>
</feature>
<evidence type="ECO:0000313" key="4">
    <source>
        <dbReference type="EMBL" id="MTV51925.1"/>
    </source>
</evidence>
<evidence type="ECO:0000313" key="6">
    <source>
        <dbReference type="Proteomes" id="UP000622638"/>
    </source>
</evidence>
<name>A0A6I3STI0_9BURK</name>
<dbReference type="Pfam" id="PF07589">
    <property type="entry name" value="PEP-CTERM"/>
    <property type="match status" value="1"/>
</dbReference>
<keyword evidence="1" id="KW-0732">Signal</keyword>
<dbReference type="OrthoDB" id="8759491at2"/>
<dbReference type="RefSeq" id="WP_155469272.1">
    <property type="nucleotide sequence ID" value="NZ_WNKZ01000007.1"/>
</dbReference>
<dbReference type="NCBIfam" id="TIGR02595">
    <property type="entry name" value="PEP_CTERM"/>
    <property type="match status" value="1"/>
</dbReference>
<reference evidence="6" key="2">
    <citation type="journal article" date="2019" name="Int. J. Syst. Evol. Microbiol.">
        <title>The Global Catalogue of Microorganisms (GCM) 10K type strain sequencing project: providing services to taxonomists for standard genome sequencing and annotation.</title>
        <authorList>
            <consortium name="The Broad Institute Genomics Platform"/>
            <consortium name="The Broad Institute Genome Sequencing Center for Infectious Disease"/>
            <person name="Wu L."/>
            <person name="Ma J."/>
        </authorList>
    </citation>
    <scope>NUCLEOTIDE SEQUENCE [LARGE SCALE GENOMIC DNA]</scope>
    <source>
        <strain evidence="6">CGMCC 1.15931</strain>
    </source>
</reference>
<dbReference type="Proteomes" id="UP000622638">
    <property type="component" value="Unassembled WGS sequence"/>
</dbReference>